<dbReference type="SUPFAM" id="SSF50156">
    <property type="entry name" value="PDZ domain-like"/>
    <property type="match status" value="3"/>
</dbReference>
<accession>A0A6G1FUN7</accession>
<evidence type="ECO:0000256" key="6">
    <source>
        <dbReference type="ARBA" id="ARBA00022737"/>
    </source>
</evidence>
<evidence type="ECO:0000259" key="8">
    <source>
        <dbReference type="Pfam" id="PF12812"/>
    </source>
</evidence>
<dbReference type="CDD" id="cd06786">
    <property type="entry name" value="cpPDZ1_ScNma111-like"/>
    <property type="match status" value="1"/>
</dbReference>
<dbReference type="GeneID" id="54417280"/>
<evidence type="ECO:0000256" key="5">
    <source>
        <dbReference type="ARBA" id="ARBA00022703"/>
    </source>
</evidence>
<evidence type="ECO:0000313" key="10">
    <source>
        <dbReference type="Proteomes" id="UP000504638"/>
    </source>
</evidence>
<keyword evidence="5" id="KW-0053">Apoptosis</keyword>
<keyword evidence="9" id="KW-0378">Hydrolase</keyword>
<dbReference type="EMBL" id="ML975173">
    <property type="protein sequence ID" value="KAF1809402.1"/>
    <property type="molecule type" value="Genomic_DNA"/>
</dbReference>
<dbReference type="OrthoDB" id="4217619at2759"/>
<protein>
    <recommendedName>
        <fullName evidence="3">Pro-apoptotic serine protease NMA111</fullName>
    </recommendedName>
    <alternativeName>
        <fullName evidence="4">Pro-apoptotic serine protease nma111</fullName>
    </alternativeName>
</protein>
<dbReference type="Gene3D" id="2.40.10.120">
    <property type="match status" value="2"/>
</dbReference>
<dbReference type="PANTHER" id="PTHR46366:SF8">
    <property type="entry name" value="PRO-APOPTOTIC SERINE PROTEASE NMA111"/>
    <property type="match status" value="1"/>
</dbReference>
<keyword evidence="10" id="KW-1185">Reference proteome</keyword>
<reference evidence="11" key="3">
    <citation type="submission" date="2025-04" db="UniProtKB">
        <authorList>
            <consortium name="RefSeq"/>
        </authorList>
    </citation>
    <scope>IDENTIFICATION</scope>
    <source>
        <strain evidence="11">CBS 781.70</strain>
    </source>
</reference>
<keyword evidence="6" id="KW-0677">Repeat</keyword>
<dbReference type="InterPro" id="IPR009003">
    <property type="entry name" value="Peptidase_S1_PA"/>
</dbReference>
<gene>
    <name evidence="9 11" type="ORF">P152DRAFT_403542</name>
</gene>
<feature type="domain" description="PDZ-like" evidence="8">
    <location>
        <begin position="870"/>
        <end position="947"/>
    </location>
</feature>
<dbReference type="InterPro" id="IPR036034">
    <property type="entry name" value="PDZ_sf"/>
</dbReference>
<dbReference type="GO" id="GO:0004252">
    <property type="term" value="F:serine-type endopeptidase activity"/>
    <property type="evidence" value="ECO:0007669"/>
    <property type="project" value="InterPro"/>
</dbReference>
<dbReference type="AlphaFoldDB" id="A0A6G1FUN7"/>
<dbReference type="InterPro" id="IPR025926">
    <property type="entry name" value="PDZ-like_dom"/>
</dbReference>
<dbReference type="Pfam" id="PF12812">
    <property type="entry name" value="PDZ_1"/>
    <property type="match status" value="2"/>
</dbReference>
<sequence>MDTNGDSRSKRKQPPTPVTERPMKQFKQGLEGTYMDSEGENGHAANGYHGELVNHQMEVDEHSTGAKVPVTADTAEWQATIEQVVKSVVSIHFCQTRSFDTDPAIASEATGFVVDAERGLILTNRHVVGAGPFWGYCIFDNHEDCDVYPVYRDPVHDFGFLRFNPKALKYMQLSSLTLRPDHARVGAEIRVVGNDAGEKLSILSGVISRLDRNAPEYGEGYSDFNTNYIQAAAAASGGSSGSPVVNIDGHAIALQAGGRSDGAATDYFLPLDRPLRALQCIQRGEHIERGTIQTQWMLRPFDECRRLGLSLEREAEIRLKFPKETGMLAAEIVLPEGPAHDKIREGDLLIKVNNELITQFIPLDAILDSHVGGQVKILIERGGKPIEVEIPVEDLHSITPDRYVTVAGASFHDISYQQARLYAIATKDVGVYVCEASGTFKFEGCESGWLIQDIDNKETPNLDTFIEVMKQIPDRARVTVHYKHVRDLHSLHAGILLIDRHWSSKMTLATRNDKSGLWDFTDIADPLPAMPLVPKEGSFATMPNSMFGHLSDIVKSFVKVSVTMPMKIDGYPRSRKSGHGLVIDAEQGLVVVSRAILPFDLCDITINIAESIVVSGKVVFMHPLQNFAVIKYDASLVKAPVRSAKLSTTRVNQGEKTIFFGYNQNFRPVFAKTTITDITTVAIPASPACPRYRAIHLDAITVDTNLATQCGSGVLLSQDGTVQALWLNFLGERSHSGKDVEYHLGMATPTILPVINQIIQGTMPKLRILNVEMQTIQMDQADVMGVPTEWRNAVRDANPERHQLFMIRKVDSGESMGLIEGDIILTLNEKLITRVSDLDVQYDCDTLDAVIVRRGKIVNCKVGTVPTEDVETDRVVVFCGAILQRPHHAVRQQISSLHSQVYISSRLRGSPAYAFCLAATNFIIEVNDVPTPDLDSFLHEALKIPDNEYFRLRVKTFDNITWTATMKKNEHYFPTIELRKDPSNPLGWAKTVHESERGGDKQLLSTAMDTENGAVEVDELTGQAGEAAPADGSAS</sequence>
<dbReference type="PANTHER" id="PTHR46366">
    <property type="entry name" value="PRO-APOPTOTIC SERINE PROTEASE NMA111"/>
    <property type="match status" value="1"/>
</dbReference>
<dbReference type="RefSeq" id="XP_033531033.1">
    <property type="nucleotide sequence ID" value="XM_033676710.1"/>
</dbReference>
<dbReference type="Pfam" id="PF13365">
    <property type="entry name" value="Trypsin_2"/>
    <property type="match status" value="1"/>
</dbReference>
<organism evidence="9">
    <name type="scientific">Eremomyces bilateralis CBS 781.70</name>
    <dbReference type="NCBI Taxonomy" id="1392243"/>
    <lineage>
        <taxon>Eukaryota</taxon>
        <taxon>Fungi</taxon>
        <taxon>Dikarya</taxon>
        <taxon>Ascomycota</taxon>
        <taxon>Pezizomycotina</taxon>
        <taxon>Dothideomycetes</taxon>
        <taxon>Dothideomycetes incertae sedis</taxon>
        <taxon>Eremomycetales</taxon>
        <taxon>Eremomycetaceae</taxon>
        <taxon>Eremomyces</taxon>
    </lineage>
</organism>
<evidence type="ECO:0000256" key="2">
    <source>
        <dbReference type="ARBA" id="ARBA00010541"/>
    </source>
</evidence>
<comment type="function">
    <text evidence="1">Nuclear serine protease which mediates apoptosis.</text>
</comment>
<dbReference type="Proteomes" id="UP000504638">
    <property type="component" value="Unplaced"/>
</dbReference>
<dbReference type="SUPFAM" id="SSF50494">
    <property type="entry name" value="Trypsin-like serine proteases"/>
    <property type="match status" value="2"/>
</dbReference>
<reference evidence="11" key="2">
    <citation type="submission" date="2020-04" db="EMBL/GenBank/DDBJ databases">
        <authorList>
            <consortium name="NCBI Genome Project"/>
        </authorList>
    </citation>
    <scope>NUCLEOTIDE SEQUENCE</scope>
    <source>
        <strain evidence="11">CBS 781.70</strain>
    </source>
</reference>
<feature type="domain" description="PDZ-like" evidence="8">
    <location>
        <begin position="397"/>
        <end position="475"/>
    </location>
</feature>
<dbReference type="PRINTS" id="PR00834">
    <property type="entry name" value="PROTEASES2C"/>
</dbReference>
<comment type="similarity">
    <text evidence="2">Belongs to the peptidase S1C family.</text>
</comment>
<keyword evidence="9" id="KW-0645">Protease</keyword>
<evidence type="ECO:0000313" key="9">
    <source>
        <dbReference type="EMBL" id="KAF1809402.1"/>
    </source>
</evidence>
<evidence type="ECO:0000256" key="1">
    <source>
        <dbReference type="ARBA" id="ARBA00002558"/>
    </source>
</evidence>
<dbReference type="GO" id="GO:0006915">
    <property type="term" value="P:apoptotic process"/>
    <property type="evidence" value="ECO:0007669"/>
    <property type="project" value="UniProtKB-KW"/>
</dbReference>
<dbReference type="InterPro" id="IPR001940">
    <property type="entry name" value="Peptidase_S1C"/>
</dbReference>
<dbReference type="Gene3D" id="2.30.42.10">
    <property type="match status" value="1"/>
</dbReference>
<name>A0A6G1FUN7_9PEZI</name>
<evidence type="ECO:0000256" key="3">
    <source>
        <dbReference type="ARBA" id="ARBA00020338"/>
    </source>
</evidence>
<evidence type="ECO:0000313" key="11">
    <source>
        <dbReference type="RefSeq" id="XP_033531033.1"/>
    </source>
</evidence>
<evidence type="ECO:0000256" key="7">
    <source>
        <dbReference type="SAM" id="MobiDB-lite"/>
    </source>
</evidence>
<evidence type="ECO:0000256" key="4">
    <source>
        <dbReference type="ARBA" id="ARBA00021524"/>
    </source>
</evidence>
<dbReference type="CDD" id="cd06719">
    <property type="entry name" value="PDZ2-4_Nma111p-like"/>
    <property type="match status" value="1"/>
</dbReference>
<proteinExistence type="inferred from homology"/>
<dbReference type="GO" id="GO:0006508">
    <property type="term" value="P:proteolysis"/>
    <property type="evidence" value="ECO:0007669"/>
    <property type="project" value="UniProtKB-KW"/>
</dbReference>
<feature type="region of interest" description="Disordered" evidence="7">
    <location>
        <begin position="1"/>
        <end position="25"/>
    </location>
</feature>
<reference evidence="9 11" key="1">
    <citation type="submission" date="2020-01" db="EMBL/GenBank/DDBJ databases">
        <authorList>
            <consortium name="DOE Joint Genome Institute"/>
            <person name="Haridas S."/>
            <person name="Albert R."/>
            <person name="Binder M."/>
            <person name="Bloem J."/>
            <person name="Labutti K."/>
            <person name="Salamov A."/>
            <person name="Andreopoulos B."/>
            <person name="Baker S.E."/>
            <person name="Barry K."/>
            <person name="Bills G."/>
            <person name="Bluhm B.H."/>
            <person name="Cannon C."/>
            <person name="Castanera R."/>
            <person name="Culley D.E."/>
            <person name="Daum C."/>
            <person name="Ezra D."/>
            <person name="Gonzalez J.B."/>
            <person name="Henrissat B."/>
            <person name="Kuo A."/>
            <person name="Liang C."/>
            <person name="Lipzen A."/>
            <person name="Lutzoni F."/>
            <person name="Magnuson J."/>
            <person name="Mondo S."/>
            <person name="Nolan M."/>
            <person name="Ohm R."/>
            <person name="Pangilinan J."/>
            <person name="Park H.-J."/>
            <person name="Ramirez L."/>
            <person name="Alfaro M."/>
            <person name="Sun H."/>
            <person name="Tritt A."/>
            <person name="Yoshinaga Y."/>
            <person name="Zwiers L.-H."/>
            <person name="Turgeon B.G."/>
            <person name="Goodwin S.B."/>
            <person name="Spatafora J.W."/>
            <person name="Crous P.W."/>
            <person name="Grigoriev I.V."/>
        </authorList>
    </citation>
    <scope>NUCLEOTIDE SEQUENCE</scope>
    <source>
        <strain evidence="9 11">CBS 781.70</strain>
    </source>
</reference>